<keyword evidence="7" id="KW-0282">Flagellum</keyword>
<feature type="region of interest" description="Disordered" evidence="6">
    <location>
        <begin position="28"/>
        <end position="68"/>
    </location>
</feature>
<dbReference type="RefSeq" id="WP_119594331.1">
    <property type="nucleotide sequence ID" value="NZ_QXFM01000138.1"/>
</dbReference>
<dbReference type="EMBL" id="QXFM01000138">
    <property type="protein sequence ID" value="RIV81339.1"/>
    <property type="molecule type" value="Genomic_DNA"/>
</dbReference>
<feature type="compositionally biased region" description="Polar residues" evidence="6">
    <location>
        <begin position="33"/>
        <end position="47"/>
    </location>
</feature>
<dbReference type="GO" id="GO:0003774">
    <property type="term" value="F:cytoskeletal motor activity"/>
    <property type="evidence" value="ECO:0007669"/>
    <property type="project" value="InterPro"/>
</dbReference>
<gene>
    <name evidence="4 7" type="primary">fliE</name>
    <name evidence="7" type="ORF">D2V17_17480</name>
</gene>
<comment type="caution">
    <text evidence="7">The sequence shown here is derived from an EMBL/GenBank/DDBJ whole genome shotgun (WGS) entry which is preliminary data.</text>
</comment>
<evidence type="ECO:0000313" key="7">
    <source>
        <dbReference type="EMBL" id="RIV81339.1"/>
    </source>
</evidence>
<evidence type="ECO:0000256" key="5">
    <source>
        <dbReference type="NCBIfam" id="TIGR00205"/>
    </source>
</evidence>
<keyword evidence="3 4" id="KW-0975">Bacterial flagellum</keyword>
<comment type="similarity">
    <text evidence="2 4">Belongs to the FliE family.</text>
</comment>
<dbReference type="NCBIfam" id="TIGR00205">
    <property type="entry name" value="fliE"/>
    <property type="match status" value="1"/>
</dbReference>
<name>A0A3A1P244_9SPHN</name>
<dbReference type="HAMAP" id="MF_00724">
    <property type="entry name" value="FliE"/>
    <property type="match status" value="1"/>
</dbReference>
<accession>A0A3A1P244</accession>
<dbReference type="AlphaFoldDB" id="A0A3A1P244"/>
<keyword evidence="8" id="KW-1185">Reference proteome</keyword>
<protein>
    <recommendedName>
        <fullName evidence="4 5">Flagellar hook-basal body complex protein FliE</fullName>
    </recommendedName>
</protein>
<comment type="subcellular location">
    <subcellularLocation>
        <location evidence="1 4">Bacterial flagellum basal body</location>
    </subcellularLocation>
</comment>
<dbReference type="OrthoDB" id="8909229at2"/>
<evidence type="ECO:0000256" key="4">
    <source>
        <dbReference type="HAMAP-Rule" id="MF_00724"/>
    </source>
</evidence>
<dbReference type="Proteomes" id="UP000265366">
    <property type="component" value="Unassembled WGS sequence"/>
</dbReference>
<dbReference type="GO" id="GO:0005198">
    <property type="term" value="F:structural molecule activity"/>
    <property type="evidence" value="ECO:0007669"/>
    <property type="project" value="UniProtKB-UniRule"/>
</dbReference>
<dbReference type="Pfam" id="PF02049">
    <property type="entry name" value="FliE"/>
    <property type="match status" value="1"/>
</dbReference>
<dbReference type="PRINTS" id="PR01006">
    <property type="entry name" value="FLGHOOKFLIE"/>
</dbReference>
<dbReference type="GO" id="GO:0071973">
    <property type="term" value="P:bacterial-type flagellum-dependent cell motility"/>
    <property type="evidence" value="ECO:0007669"/>
    <property type="project" value="InterPro"/>
</dbReference>
<sequence>MNPVGGGGGASVQQVIAMRDAMLEKSRLLKELQQGQQAQSTVPTNGTPQGGGFGDTLKEALSSVNDAQQRSAAVSEAYARGETQDVAKLMLARQEAGVAFEATLQVRNKLLSAYQDIMRMGI</sequence>
<reference evidence="7 8" key="1">
    <citation type="submission" date="2018-08" db="EMBL/GenBank/DDBJ databases">
        <title>Erythrobacter zhengii sp.nov., a bacterium isolated from deep-sea sediment.</title>
        <authorList>
            <person name="Fang C."/>
            <person name="Wu Y.-H."/>
            <person name="Sun C."/>
            <person name="Wang H."/>
            <person name="Cheng H."/>
            <person name="Meng F.-X."/>
            <person name="Wang C.-S."/>
            <person name="Xu X.-W."/>
        </authorList>
    </citation>
    <scope>NUCLEOTIDE SEQUENCE [LARGE SCALE GENOMIC DNA]</scope>
    <source>
        <strain evidence="7 8">CCTCC AB 2015396</strain>
    </source>
</reference>
<dbReference type="GO" id="GO:0009425">
    <property type="term" value="C:bacterial-type flagellum basal body"/>
    <property type="evidence" value="ECO:0007669"/>
    <property type="project" value="UniProtKB-SubCell"/>
</dbReference>
<evidence type="ECO:0000313" key="8">
    <source>
        <dbReference type="Proteomes" id="UP000265366"/>
    </source>
</evidence>
<keyword evidence="7" id="KW-0969">Cilium</keyword>
<keyword evidence="7" id="KW-0966">Cell projection</keyword>
<dbReference type="PANTHER" id="PTHR34653">
    <property type="match status" value="1"/>
</dbReference>
<organism evidence="7 8">
    <name type="scientific">Aurantiacibacter xanthus</name>
    <dbReference type="NCBI Taxonomy" id="1784712"/>
    <lineage>
        <taxon>Bacteria</taxon>
        <taxon>Pseudomonadati</taxon>
        <taxon>Pseudomonadota</taxon>
        <taxon>Alphaproteobacteria</taxon>
        <taxon>Sphingomonadales</taxon>
        <taxon>Erythrobacteraceae</taxon>
        <taxon>Aurantiacibacter</taxon>
    </lineage>
</organism>
<dbReference type="PANTHER" id="PTHR34653:SF1">
    <property type="entry name" value="FLAGELLAR HOOK-BASAL BODY COMPLEX PROTEIN FLIE"/>
    <property type="match status" value="1"/>
</dbReference>
<evidence type="ECO:0000256" key="3">
    <source>
        <dbReference type="ARBA" id="ARBA00023143"/>
    </source>
</evidence>
<evidence type="ECO:0000256" key="2">
    <source>
        <dbReference type="ARBA" id="ARBA00009272"/>
    </source>
</evidence>
<dbReference type="InterPro" id="IPR001624">
    <property type="entry name" value="FliE"/>
</dbReference>
<evidence type="ECO:0000256" key="6">
    <source>
        <dbReference type="SAM" id="MobiDB-lite"/>
    </source>
</evidence>
<evidence type="ECO:0000256" key="1">
    <source>
        <dbReference type="ARBA" id="ARBA00004117"/>
    </source>
</evidence>
<proteinExistence type="inferred from homology"/>